<geneLocation type="plasmid" evidence="1 2">
    <name>pREB7</name>
</geneLocation>
<dbReference type="Proteomes" id="UP000000268">
    <property type="component" value="Plasmid pREB7"/>
</dbReference>
<evidence type="ECO:0000313" key="2">
    <source>
        <dbReference type="Proteomes" id="UP000000268"/>
    </source>
</evidence>
<keyword evidence="1" id="KW-0614">Plasmid</keyword>
<reference evidence="1 2" key="1">
    <citation type="journal article" date="2008" name="Proc. Natl. Acad. Sci. U.S.A.">
        <title>Niche adaptation and genome expansion in the chlorophyll d-producing cyanobacterium Acaryochloris marina.</title>
        <authorList>
            <person name="Swingley W.D."/>
            <person name="Chen M."/>
            <person name="Cheung P.C."/>
            <person name="Conrad A.L."/>
            <person name="Dejesa L.C."/>
            <person name="Hao J."/>
            <person name="Honchak B.M."/>
            <person name="Karbach L.E."/>
            <person name="Kurdoglu A."/>
            <person name="Lahiri S."/>
            <person name="Mastrian S.D."/>
            <person name="Miyashita H."/>
            <person name="Page L."/>
            <person name="Ramakrishna P."/>
            <person name="Satoh S."/>
            <person name="Sattley W.M."/>
            <person name="Shimada Y."/>
            <person name="Taylor H.L."/>
            <person name="Tomo T."/>
            <person name="Tsuchiya T."/>
            <person name="Wang Z.T."/>
            <person name="Raymond J."/>
            <person name="Mimuro M."/>
            <person name="Blankenship R.E."/>
            <person name="Touchman J.W."/>
        </authorList>
    </citation>
    <scope>NUCLEOTIDE SEQUENCE [LARGE SCALE GENOMIC DNA]</scope>
    <source>
        <strain evidence="2">MBIC 11017</strain>
        <plasmid evidence="2">Plasmid pREB7</plasmid>
    </source>
</reference>
<sequence>MVGKVQLQNSCSKKSAALELEHTPWVTNACLPKLLLDPAISKKYLVFSWSPGYFSSRDSFFLGHRHLLGKNTKILSEPYYASALNTQRL</sequence>
<name>A8ZQE7_ACAM1</name>
<accession>A8ZQE7</accession>
<protein>
    <submittedName>
        <fullName evidence="1">Uncharacterized protein</fullName>
    </submittedName>
</protein>
<gene>
    <name evidence="1" type="ordered locus">AM1_G0053</name>
</gene>
<dbReference type="AlphaFoldDB" id="A8ZQE7"/>
<keyword evidence="2" id="KW-1185">Reference proteome</keyword>
<organism evidence="1 2">
    <name type="scientific">Acaryochloris marina (strain MBIC 11017)</name>
    <dbReference type="NCBI Taxonomy" id="329726"/>
    <lineage>
        <taxon>Bacteria</taxon>
        <taxon>Bacillati</taxon>
        <taxon>Cyanobacteriota</taxon>
        <taxon>Cyanophyceae</taxon>
        <taxon>Acaryochloridales</taxon>
        <taxon>Acaryochloridaceae</taxon>
        <taxon>Acaryochloris</taxon>
    </lineage>
</organism>
<dbReference type="EMBL" id="CP000844">
    <property type="protein sequence ID" value="ABW33233.1"/>
    <property type="molecule type" value="Genomic_DNA"/>
</dbReference>
<evidence type="ECO:0000313" key="1">
    <source>
        <dbReference type="EMBL" id="ABW33233.1"/>
    </source>
</evidence>
<dbReference type="KEGG" id="amr:AM1_G0053"/>
<dbReference type="HOGENOM" id="CLU_2447845_0_0_3"/>
<proteinExistence type="predicted"/>